<feature type="compositionally biased region" description="Basic residues" evidence="1">
    <location>
        <begin position="16"/>
        <end position="33"/>
    </location>
</feature>
<feature type="compositionally biased region" description="Basic residues" evidence="1">
    <location>
        <begin position="63"/>
        <end position="75"/>
    </location>
</feature>
<name>A0A7C9EE23_OPUST</name>
<accession>A0A7C9EE23</accession>
<reference evidence="2" key="2">
    <citation type="submission" date="2020-07" db="EMBL/GenBank/DDBJ databases">
        <authorList>
            <person name="Vera ALvarez R."/>
            <person name="Arias-Moreno D.M."/>
            <person name="Jimenez-Jacinto V."/>
            <person name="Jimenez-Bremont J.F."/>
            <person name="Swaminathan K."/>
            <person name="Moose S.P."/>
            <person name="Guerrero-Gonzalez M.L."/>
            <person name="Marino-Ramirez L."/>
            <person name="Landsman D."/>
            <person name="Rodriguez-Kessler M."/>
            <person name="Delgado-Sanchez P."/>
        </authorList>
    </citation>
    <scope>NUCLEOTIDE SEQUENCE</scope>
    <source>
        <tissue evidence="2">Cladode</tissue>
    </source>
</reference>
<dbReference type="EMBL" id="GISG01227835">
    <property type="protein sequence ID" value="MBA4665620.1"/>
    <property type="molecule type" value="Transcribed_RNA"/>
</dbReference>
<evidence type="ECO:0000256" key="1">
    <source>
        <dbReference type="SAM" id="MobiDB-lite"/>
    </source>
</evidence>
<feature type="compositionally biased region" description="Basic and acidic residues" evidence="1">
    <location>
        <begin position="77"/>
        <end position="90"/>
    </location>
</feature>
<sequence length="122" mass="13792">MQFQPKQTLTRNPEKARRRRLHRGRQPCRRRRAADRYSGAASSPGSKETHRHRDTKMEFGERGRRRLRSRSKLRLRLASERDGVHAEGPRVDFAGGSTEGECRSTGGLLGNLAGLLGNGMRV</sequence>
<dbReference type="EMBL" id="GISG01227834">
    <property type="protein sequence ID" value="MBA4665619.1"/>
    <property type="molecule type" value="Transcribed_RNA"/>
</dbReference>
<feature type="region of interest" description="Disordered" evidence="1">
    <location>
        <begin position="1"/>
        <end position="102"/>
    </location>
</feature>
<proteinExistence type="predicted"/>
<feature type="compositionally biased region" description="Polar residues" evidence="1">
    <location>
        <begin position="1"/>
        <end position="11"/>
    </location>
</feature>
<organism evidence="2">
    <name type="scientific">Opuntia streptacantha</name>
    <name type="common">Prickly pear cactus</name>
    <name type="synonym">Opuntia cardona</name>
    <dbReference type="NCBI Taxonomy" id="393608"/>
    <lineage>
        <taxon>Eukaryota</taxon>
        <taxon>Viridiplantae</taxon>
        <taxon>Streptophyta</taxon>
        <taxon>Embryophyta</taxon>
        <taxon>Tracheophyta</taxon>
        <taxon>Spermatophyta</taxon>
        <taxon>Magnoliopsida</taxon>
        <taxon>eudicotyledons</taxon>
        <taxon>Gunneridae</taxon>
        <taxon>Pentapetalae</taxon>
        <taxon>Caryophyllales</taxon>
        <taxon>Cactineae</taxon>
        <taxon>Cactaceae</taxon>
        <taxon>Opuntioideae</taxon>
        <taxon>Opuntia</taxon>
    </lineage>
</organism>
<evidence type="ECO:0000313" key="2">
    <source>
        <dbReference type="EMBL" id="MBA4665620.1"/>
    </source>
</evidence>
<dbReference type="AlphaFoldDB" id="A0A7C9EE23"/>
<protein>
    <submittedName>
        <fullName evidence="2">Uncharacterized protein</fullName>
    </submittedName>
</protein>
<reference evidence="2" key="1">
    <citation type="journal article" date="2013" name="J. Plant Res.">
        <title>Effect of fungi and light on seed germination of three Opuntia species from semiarid lands of central Mexico.</title>
        <authorList>
            <person name="Delgado-Sanchez P."/>
            <person name="Jimenez-Bremont J.F."/>
            <person name="Guerrero-Gonzalez Mde L."/>
            <person name="Flores J."/>
        </authorList>
    </citation>
    <scope>NUCLEOTIDE SEQUENCE</scope>
    <source>
        <tissue evidence="2">Cladode</tissue>
    </source>
</reference>